<dbReference type="SMART" id="SM00257">
    <property type="entry name" value="LysM"/>
    <property type="match status" value="1"/>
</dbReference>
<reference evidence="4 5" key="1">
    <citation type="submission" date="2016-10" db="EMBL/GenBank/DDBJ databases">
        <authorList>
            <person name="de Groot N.N."/>
        </authorList>
    </citation>
    <scope>NUCLEOTIDE SEQUENCE [LARGE SCALE GENOMIC DNA]</scope>
    <source>
        <strain evidence="4 5">DSM 15123</strain>
    </source>
</reference>
<dbReference type="RefSeq" id="WP_091815875.1">
    <property type="nucleotide sequence ID" value="NZ_FOCW01000002.1"/>
</dbReference>
<dbReference type="PANTHER" id="PTHR21666:SF263">
    <property type="entry name" value="MUREIN HYDROLASE ACTIVATOR NLPD"/>
    <property type="match status" value="1"/>
</dbReference>
<dbReference type="InterPro" id="IPR018392">
    <property type="entry name" value="LysM"/>
</dbReference>
<dbReference type="GO" id="GO:0004222">
    <property type="term" value="F:metalloendopeptidase activity"/>
    <property type="evidence" value="ECO:0007669"/>
    <property type="project" value="TreeGrafter"/>
</dbReference>
<evidence type="ECO:0000256" key="2">
    <source>
        <dbReference type="SAM" id="MobiDB-lite"/>
    </source>
</evidence>
<feature type="region of interest" description="Disordered" evidence="2">
    <location>
        <begin position="120"/>
        <end position="146"/>
    </location>
</feature>
<dbReference type="InterPro" id="IPR050570">
    <property type="entry name" value="Cell_wall_metabolism_enzyme"/>
</dbReference>
<dbReference type="Gene3D" id="3.10.350.10">
    <property type="entry name" value="LysM domain"/>
    <property type="match status" value="1"/>
</dbReference>
<dbReference type="SUPFAM" id="SSF51261">
    <property type="entry name" value="Duplicated hybrid motif"/>
    <property type="match status" value="1"/>
</dbReference>
<dbReference type="EMBL" id="FOCW01000002">
    <property type="protein sequence ID" value="SEN50089.1"/>
    <property type="molecule type" value="Genomic_DNA"/>
</dbReference>
<dbReference type="SUPFAM" id="SSF54106">
    <property type="entry name" value="LysM domain"/>
    <property type="match status" value="1"/>
</dbReference>
<dbReference type="Pfam" id="PF01476">
    <property type="entry name" value="LysM"/>
    <property type="match status" value="1"/>
</dbReference>
<evidence type="ECO:0000259" key="3">
    <source>
        <dbReference type="PROSITE" id="PS51782"/>
    </source>
</evidence>
<evidence type="ECO:0000313" key="5">
    <source>
        <dbReference type="Proteomes" id="UP000199531"/>
    </source>
</evidence>
<organism evidence="4 5">
    <name type="scientific">Brachymonas denitrificans DSM 15123</name>
    <dbReference type="NCBI Taxonomy" id="1121117"/>
    <lineage>
        <taxon>Bacteria</taxon>
        <taxon>Pseudomonadati</taxon>
        <taxon>Pseudomonadota</taxon>
        <taxon>Betaproteobacteria</taxon>
        <taxon>Burkholderiales</taxon>
        <taxon>Comamonadaceae</taxon>
        <taxon>Brachymonas</taxon>
    </lineage>
</organism>
<sequence>MTLNQGPGRGGRLFRVAVCAGIAAVLAACGSSPRAPVENRSTGGISIPRVDPATLPGYEFRNRPGYYQVQPGETIRSIARNNNLDWRDIVRWNSQWVPNPDLIEVGQVLRIEPPAGSVARTTPVAPRVTSPASTTPAPRVTPPSDAGAASIALAWPTQSRTIVTPFDDVKNKGIGIGGREGDPVTAAADGTVMYAGSGLRGYGNLVILKHNTTFLTVYAHNSKLLVKENQSVKKGQTIAEMGKTDADRVKLHFEVRRNGKTVNPLSYLPR</sequence>
<dbReference type="OrthoDB" id="9795421at2"/>
<dbReference type="AlphaFoldDB" id="A0A1H8H247"/>
<keyword evidence="4" id="KW-0449">Lipoprotein</keyword>
<dbReference type="Pfam" id="PF01551">
    <property type="entry name" value="Peptidase_M23"/>
    <property type="match status" value="1"/>
</dbReference>
<gene>
    <name evidence="4" type="ORF">SAMN02745977_01407</name>
</gene>
<dbReference type="GO" id="GO:0009279">
    <property type="term" value="C:cell outer membrane"/>
    <property type="evidence" value="ECO:0007669"/>
    <property type="project" value="TreeGrafter"/>
</dbReference>
<dbReference type="GO" id="GO:0032153">
    <property type="term" value="C:cell division site"/>
    <property type="evidence" value="ECO:0007669"/>
    <property type="project" value="TreeGrafter"/>
</dbReference>
<dbReference type="Proteomes" id="UP000199531">
    <property type="component" value="Unassembled WGS sequence"/>
</dbReference>
<dbReference type="Gene3D" id="2.70.70.10">
    <property type="entry name" value="Glucose Permease (Domain IIA)"/>
    <property type="match status" value="1"/>
</dbReference>
<dbReference type="InterPro" id="IPR036779">
    <property type="entry name" value="LysM_dom_sf"/>
</dbReference>
<dbReference type="PROSITE" id="PS51782">
    <property type="entry name" value="LYSM"/>
    <property type="match status" value="1"/>
</dbReference>
<protein>
    <submittedName>
        <fullName evidence="4">Lipoprotein NlpD</fullName>
    </submittedName>
</protein>
<dbReference type="InterPro" id="IPR011055">
    <property type="entry name" value="Dup_hybrid_motif"/>
</dbReference>
<dbReference type="InterPro" id="IPR016047">
    <property type="entry name" value="M23ase_b-sheet_dom"/>
</dbReference>
<comment type="similarity">
    <text evidence="1">Belongs to the E.coli NlpD/Haemophilus LppB family.</text>
</comment>
<proteinExistence type="inferred from homology"/>
<dbReference type="CDD" id="cd12797">
    <property type="entry name" value="M23_peptidase"/>
    <property type="match status" value="1"/>
</dbReference>
<name>A0A1H8H247_9BURK</name>
<dbReference type="STRING" id="1121117.SAMN02745977_01407"/>
<accession>A0A1H8H247</accession>
<feature type="domain" description="LysM" evidence="3">
    <location>
        <begin position="65"/>
        <end position="111"/>
    </location>
</feature>
<keyword evidence="5" id="KW-1185">Reference proteome</keyword>
<dbReference type="PANTHER" id="PTHR21666">
    <property type="entry name" value="PEPTIDASE-RELATED"/>
    <property type="match status" value="1"/>
</dbReference>
<evidence type="ECO:0000313" key="4">
    <source>
        <dbReference type="EMBL" id="SEN50089.1"/>
    </source>
</evidence>
<dbReference type="CDD" id="cd00118">
    <property type="entry name" value="LysM"/>
    <property type="match status" value="1"/>
</dbReference>
<evidence type="ECO:0000256" key="1">
    <source>
        <dbReference type="ARBA" id="ARBA00038420"/>
    </source>
</evidence>